<sequence length="354" mass="39179">MNSLIVRGAPEEYICEVGAWSYLEEHLIRRQIDKVLILHGEKSLAVAKPFLPEFKKVEGIYAHYQNECQFEIADYFIELVKKENINGIIGIGGGKVLDLAKLVADSLKIKSICLPTLASTCAAYTPVSIVYNQNHEMVDFKILSQSVSLTLIDPSILLNSPKDYLVAGIGDTLAKWYEADPIISIIKEPSVEISVAHFAAKSCQENLMTNSEKALQDLEDNQLSSEFIKVIETNILLAGMVGGFGDKYGRTSGAHSIHDALTFIPKTSSVLHGKKVAYGILVQLGIEEKWNEVKKLLPFYKSLGLPTKYSEMGILKEEMEKVADLASKDECMLLLPLEITTEKVLAAIESLEEL</sequence>
<evidence type="ECO:0000313" key="10">
    <source>
        <dbReference type="Proteomes" id="UP000521358"/>
    </source>
</evidence>
<evidence type="ECO:0000313" key="7">
    <source>
        <dbReference type="EMBL" id="NKC68792.1"/>
    </source>
</evidence>
<evidence type="ECO:0000256" key="3">
    <source>
        <dbReference type="ARBA" id="ARBA00023002"/>
    </source>
</evidence>
<dbReference type="CDD" id="cd08172">
    <property type="entry name" value="GlyDH-like"/>
    <property type="match status" value="1"/>
</dbReference>
<proteinExistence type="inferred from homology"/>
<evidence type="ECO:0000256" key="5">
    <source>
        <dbReference type="PIRSR" id="PIRSR000112-3"/>
    </source>
</evidence>
<dbReference type="Gene3D" id="1.20.1090.10">
    <property type="entry name" value="Dehydroquinate synthase-like - alpha domain"/>
    <property type="match status" value="1"/>
</dbReference>
<name>A0A369ASD3_9ENTE</name>
<feature type="binding site" evidence="4">
    <location>
        <position position="272"/>
    </location>
    <ligand>
        <name>glycerol</name>
        <dbReference type="ChEBI" id="CHEBI:17754"/>
    </ligand>
</feature>
<feature type="binding site" evidence="4">
    <location>
        <position position="255"/>
    </location>
    <ligand>
        <name>glycerol</name>
        <dbReference type="ChEBI" id="CHEBI:17754"/>
    </ligand>
</feature>
<dbReference type="EMBL" id="JAAVMB010000015">
    <property type="protein sequence ID" value="NKC68792.1"/>
    <property type="molecule type" value="Genomic_DNA"/>
</dbReference>
<dbReference type="EMBL" id="NGJX01000012">
    <property type="protein sequence ID" value="RSU00342.1"/>
    <property type="molecule type" value="Genomic_DNA"/>
</dbReference>
<feature type="binding site" evidence="5">
    <location>
        <position position="125"/>
    </location>
    <ligand>
        <name>NAD(+)</name>
        <dbReference type="ChEBI" id="CHEBI:57540"/>
    </ligand>
</feature>
<gene>
    <name evidence="8" type="ORF">CBF32_10790</name>
    <name evidence="7" type="ORF">HED35_11900</name>
</gene>
<feature type="binding site" evidence="5">
    <location>
        <begin position="116"/>
        <end position="119"/>
    </location>
    <ligand>
        <name>NAD(+)</name>
        <dbReference type="ChEBI" id="CHEBI:57540"/>
    </ligand>
</feature>
<dbReference type="Proteomes" id="UP000521358">
    <property type="component" value="Unassembled WGS sequence"/>
</dbReference>
<dbReference type="InterPro" id="IPR016205">
    <property type="entry name" value="Glycerol_DH"/>
</dbReference>
<reference evidence="8 9" key="1">
    <citation type="submission" date="2017-05" db="EMBL/GenBank/DDBJ databases">
        <title>Vagococcus spp. assemblies.</title>
        <authorList>
            <person name="Gulvik C.A."/>
        </authorList>
    </citation>
    <scope>NUCLEOTIDE SEQUENCE [LARGE SCALE GENOMIC DNA]</scope>
    <source>
        <strain evidence="8 9">NCFB 2497</strain>
    </source>
</reference>
<dbReference type="GO" id="GO:0046872">
    <property type="term" value="F:metal ion binding"/>
    <property type="evidence" value="ECO:0007669"/>
    <property type="project" value="UniProtKB-KW"/>
</dbReference>
<keyword evidence="5" id="KW-0520">NAD</keyword>
<feature type="domain" description="Alcohol dehydrogenase iron-type/glycerol dehydrogenase GldA" evidence="6">
    <location>
        <begin position="10"/>
        <end position="144"/>
    </location>
</feature>
<evidence type="ECO:0000256" key="2">
    <source>
        <dbReference type="ARBA" id="ARBA00022723"/>
    </source>
</evidence>
<evidence type="ECO:0000256" key="1">
    <source>
        <dbReference type="ARBA" id="ARBA00007358"/>
    </source>
</evidence>
<dbReference type="PIRSF" id="PIRSF000112">
    <property type="entry name" value="Glycerol_dehydrogenase"/>
    <property type="match status" value="1"/>
</dbReference>
<feature type="binding site" evidence="5">
    <location>
        <begin position="94"/>
        <end position="98"/>
    </location>
    <ligand>
        <name>NAD(+)</name>
        <dbReference type="ChEBI" id="CHEBI:57540"/>
    </ligand>
</feature>
<feature type="binding site" evidence="5">
    <location>
        <position position="131"/>
    </location>
    <ligand>
        <name>NAD(+)</name>
        <dbReference type="ChEBI" id="CHEBI:57540"/>
    </ligand>
</feature>
<comment type="cofactor">
    <cofactor evidence="4">
        <name>Zn(2+)</name>
        <dbReference type="ChEBI" id="CHEBI:29105"/>
    </cofactor>
    <text evidence="4">Binds 1 zinc ion per subunit.</text>
</comment>
<dbReference type="InterPro" id="IPR001670">
    <property type="entry name" value="ADH_Fe/GldA"/>
</dbReference>
<evidence type="ECO:0000313" key="8">
    <source>
        <dbReference type="EMBL" id="RSU00342.1"/>
    </source>
</evidence>
<evidence type="ECO:0000259" key="6">
    <source>
        <dbReference type="Pfam" id="PF00465"/>
    </source>
</evidence>
<keyword evidence="2 4" id="KW-0479">Metal-binding</keyword>
<dbReference type="Proteomes" id="UP000288197">
    <property type="component" value="Unassembled WGS sequence"/>
</dbReference>
<dbReference type="OrthoDB" id="5198708at2"/>
<dbReference type="PANTHER" id="PTHR43616">
    <property type="entry name" value="GLYCEROL DEHYDROGENASE"/>
    <property type="match status" value="1"/>
</dbReference>
<dbReference type="PROSITE" id="PS00913">
    <property type="entry name" value="ADH_IRON_1"/>
    <property type="match status" value="1"/>
</dbReference>
<dbReference type="GeneID" id="63147144"/>
<feature type="binding site" evidence="4">
    <location>
        <position position="171"/>
    </location>
    <ligand>
        <name>glycerol</name>
        <dbReference type="ChEBI" id="CHEBI:17754"/>
    </ligand>
</feature>
<evidence type="ECO:0000313" key="9">
    <source>
        <dbReference type="Proteomes" id="UP000288197"/>
    </source>
</evidence>
<dbReference type="InterPro" id="IPR018211">
    <property type="entry name" value="ADH_Fe_CS"/>
</dbReference>
<organism evidence="7 10">
    <name type="scientific">Vagococcus fluvialis</name>
    <dbReference type="NCBI Taxonomy" id="2738"/>
    <lineage>
        <taxon>Bacteria</taxon>
        <taxon>Bacillati</taxon>
        <taxon>Bacillota</taxon>
        <taxon>Bacilli</taxon>
        <taxon>Lactobacillales</taxon>
        <taxon>Enterococcaceae</taxon>
        <taxon>Vagococcus</taxon>
    </lineage>
</organism>
<dbReference type="PANTHER" id="PTHR43616:SF3">
    <property type="entry name" value="HYDROXYCARBOXYLATE DEHYDROGENASE A"/>
    <property type="match status" value="1"/>
</dbReference>
<keyword evidence="9" id="KW-1185">Reference proteome</keyword>
<dbReference type="RefSeq" id="WP_114290235.1">
    <property type="nucleotide sequence ID" value="NZ_CP081459.1"/>
</dbReference>
<evidence type="ECO:0000256" key="4">
    <source>
        <dbReference type="PIRSR" id="PIRSR000112-1"/>
    </source>
</evidence>
<dbReference type="AlphaFoldDB" id="A0A369ASD3"/>
<accession>A0A369ASD3</accession>
<comment type="caution">
    <text evidence="7">The sequence shown here is derived from an EMBL/GenBank/DDBJ whole genome shotgun (WGS) entry which is preliminary data.</text>
</comment>
<protein>
    <submittedName>
        <fullName evidence="7">Iron-containing alcohol dehydrogenase family protein</fullName>
    </submittedName>
    <submittedName>
        <fullName evidence="8">Oxidoreductase</fullName>
    </submittedName>
</protein>
<dbReference type="Gene3D" id="3.40.50.1970">
    <property type="match status" value="1"/>
</dbReference>
<dbReference type="SUPFAM" id="SSF56796">
    <property type="entry name" value="Dehydroquinate synthase-like"/>
    <property type="match status" value="1"/>
</dbReference>
<comment type="similarity">
    <text evidence="1">Belongs to the iron-containing alcohol dehydrogenase family.</text>
</comment>
<keyword evidence="4" id="KW-0862">Zinc</keyword>
<dbReference type="GO" id="GO:0016614">
    <property type="term" value="F:oxidoreductase activity, acting on CH-OH group of donors"/>
    <property type="evidence" value="ECO:0007669"/>
    <property type="project" value="InterPro"/>
</dbReference>
<dbReference type="Pfam" id="PF00465">
    <property type="entry name" value="Fe-ADH"/>
    <property type="match status" value="1"/>
</dbReference>
<keyword evidence="3" id="KW-0560">Oxidoreductase</keyword>
<reference evidence="7 10" key="2">
    <citation type="submission" date="2020-03" db="EMBL/GenBank/DDBJ databases">
        <title>Bacterial samples isolated from urine from healthy bovine heifers (Gyr breed).</title>
        <authorList>
            <person name="Giannattasio-Ferraz S."/>
            <person name="Maskeri L."/>
            <person name="Penido A."/>
            <person name="Barbosa-Stancioli E.F."/>
            <person name="Putonti C."/>
        </authorList>
    </citation>
    <scope>NUCLEOTIDE SEQUENCE [LARGE SCALE GENOMIC DNA]</scope>
    <source>
        <strain evidence="7 10">UFMG-H7</strain>
    </source>
</reference>